<evidence type="ECO:0000256" key="1">
    <source>
        <dbReference type="SAM" id="Coils"/>
    </source>
</evidence>
<dbReference type="EMBL" id="UFWD01000001">
    <property type="protein sequence ID" value="SUY22251.1"/>
    <property type="molecule type" value="Genomic_DNA"/>
</dbReference>
<protein>
    <submittedName>
        <fullName evidence="2">Siphovirus Gp157</fullName>
    </submittedName>
</protein>
<accession>A0A381I8M0</accession>
<keyword evidence="1" id="KW-0175">Coiled coil</keyword>
<sequence>MSTLYELTTDLLEIEEGLTEITGNEAEKLEEIKEIIKQEIQNKNTRIVSVIINIDSDINSIDSEIKRLQELKRVKKNTIDRLKSNIKDCMELLGTKKVETILGNISIRKSAGSLVIEDEEKIPAIYKTVEQVVKVDKNSIKDFIKKGHEVEGCRIEYGTTLTIPKAKKEVN</sequence>
<dbReference type="AlphaFoldDB" id="A0A381I8M0"/>
<gene>
    <name evidence="2" type="ORF">NCTC13307_01104</name>
</gene>
<dbReference type="InterPro" id="IPR008840">
    <property type="entry name" value="Sipho_Gp157"/>
</dbReference>
<feature type="coiled-coil region" evidence="1">
    <location>
        <begin position="26"/>
        <end position="85"/>
    </location>
</feature>
<dbReference type="KEGG" id="pdf:CD630DERM_09160"/>
<organism evidence="2">
    <name type="scientific">Clostridioides difficile</name>
    <name type="common">Peptoclostridium difficile</name>
    <dbReference type="NCBI Taxonomy" id="1496"/>
    <lineage>
        <taxon>Bacteria</taxon>
        <taxon>Bacillati</taxon>
        <taxon>Bacillota</taxon>
        <taxon>Clostridia</taxon>
        <taxon>Peptostreptococcales</taxon>
        <taxon>Peptostreptococcaceae</taxon>
        <taxon>Clostridioides</taxon>
    </lineage>
</organism>
<name>A0A381I8M0_CLODI</name>
<dbReference type="Pfam" id="PF05565">
    <property type="entry name" value="Sipho_Gp157"/>
    <property type="match status" value="1"/>
</dbReference>
<reference evidence="2" key="1">
    <citation type="submission" date="2018-06" db="EMBL/GenBank/DDBJ databases">
        <authorList>
            <consortium name="Pathogen Informatics"/>
            <person name="Doyle S."/>
        </authorList>
    </citation>
    <scope>NUCLEOTIDE SEQUENCE</scope>
    <source>
        <strain evidence="2">NCTC13307</strain>
    </source>
</reference>
<dbReference type="RefSeq" id="WP_011860996.1">
    <property type="nucleotide sequence ID" value="NZ_CAADAM010000038.1"/>
</dbReference>
<evidence type="ECO:0000313" key="2">
    <source>
        <dbReference type="EMBL" id="SUY22251.1"/>
    </source>
</evidence>
<proteinExistence type="predicted"/>